<dbReference type="EC" id="3.5.1.25" evidence="2 8"/>
<dbReference type="PIRSF" id="PIRSF038994">
    <property type="entry name" value="NagA"/>
    <property type="match status" value="1"/>
</dbReference>
<reference evidence="10 11" key="1">
    <citation type="journal article" date="2023" name="Commun. Biol.">
        <title>Genome analysis of Parmales, the sister group of diatoms, reveals the evolutionary specialization of diatoms from phago-mixotrophs to photoautotrophs.</title>
        <authorList>
            <person name="Ban H."/>
            <person name="Sato S."/>
            <person name="Yoshikawa S."/>
            <person name="Yamada K."/>
            <person name="Nakamura Y."/>
            <person name="Ichinomiya M."/>
            <person name="Sato N."/>
            <person name="Blanc-Mathieu R."/>
            <person name="Endo H."/>
            <person name="Kuwata A."/>
            <person name="Ogata H."/>
        </authorList>
    </citation>
    <scope>NUCLEOTIDE SEQUENCE [LARGE SCALE GENOMIC DNA]</scope>
</reference>
<evidence type="ECO:0000256" key="7">
    <source>
        <dbReference type="ARBA" id="ARBA00047647"/>
    </source>
</evidence>
<dbReference type="Proteomes" id="UP001165060">
    <property type="component" value="Unassembled WGS sequence"/>
</dbReference>
<evidence type="ECO:0000256" key="5">
    <source>
        <dbReference type="ARBA" id="ARBA00022801"/>
    </source>
</evidence>
<proteinExistence type="inferred from homology"/>
<evidence type="ECO:0000256" key="3">
    <source>
        <dbReference type="ARBA" id="ARBA00018029"/>
    </source>
</evidence>
<keyword evidence="5 8" id="KW-0378">Hydrolase</keyword>
<organism evidence="10 11">
    <name type="scientific">Tetraparma gracilis</name>
    <dbReference type="NCBI Taxonomy" id="2962635"/>
    <lineage>
        <taxon>Eukaryota</taxon>
        <taxon>Sar</taxon>
        <taxon>Stramenopiles</taxon>
        <taxon>Ochrophyta</taxon>
        <taxon>Bolidophyceae</taxon>
        <taxon>Parmales</taxon>
        <taxon>Triparmaceae</taxon>
        <taxon>Tetraparma</taxon>
    </lineage>
</organism>
<dbReference type="PANTHER" id="PTHR11113">
    <property type="entry name" value="N-ACETYLGLUCOSAMINE-6-PHOSPHATE DEACETYLASE"/>
    <property type="match status" value="1"/>
</dbReference>
<dbReference type="InterPro" id="IPR011059">
    <property type="entry name" value="Metal-dep_hydrolase_composite"/>
</dbReference>
<dbReference type="InterPro" id="IPR006680">
    <property type="entry name" value="Amidohydro-rel"/>
</dbReference>
<dbReference type="Pfam" id="PF01979">
    <property type="entry name" value="Amidohydro_1"/>
    <property type="match status" value="1"/>
</dbReference>
<keyword evidence="4" id="KW-0479">Metal-binding</keyword>
<protein>
    <recommendedName>
        <fullName evidence="3 8">N-acetylglucosamine-6-phosphate deacetylase</fullName>
        <ecNumber evidence="2 8">3.5.1.25</ecNumber>
    </recommendedName>
</protein>
<dbReference type="EMBL" id="BRYB01002563">
    <property type="protein sequence ID" value="GMI21836.1"/>
    <property type="molecule type" value="Genomic_DNA"/>
</dbReference>
<evidence type="ECO:0000256" key="4">
    <source>
        <dbReference type="ARBA" id="ARBA00022723"/>
    </source>
</evidence>
<dbReference type="SUPFAM" id="SSF51338">
    <property type="entry name" value="Composite domain of metallo-dependent hydrolases"/>
    <property type="match status" value="1"/>
</dbReference>
<evidence type="ECO:0000259" key="9">
    <source>
        <dbReference type="Pfam" id="PF01979"/>
    </source>
</evidence>
<evidence type="ECO:0000256" key="8">
    <source>
        <dbReference type="PIRNR" id="PIRNR038994"/>
    </source>
</evidence>
<evidence type="ECO:0000256" key="1">
    <source>
        <dbReference type="ARBA" id="ARBA00010716"/>
    </source>
</evidence>
<comment type="caution">
    <text evidence="10">The sequence shown here is derived from an EMBL/GenBank/DDBJ whole genome shotgun (WGS) entry which is preliminary data.</text>
</comment>
<keyword evidence="11" id="KW-1185">Reference proteome</keyword>
<dbReference type="InterPro" id="IPR032466">
    <property type="entry name" value="Metal_Hydrolase"/>
</dbReference>
<dbReference type="PANTHER" id="PTHR11113:SF14">
    <property type="entry name" value="N-ACETYLGLUCOSAMINE-6-PHOSPHATE DEACETYLASE"/>
    <property type="match status" value="1"/>
</dbReference>
<dbReference type="SUPFAM" id="SSF51556">
    <property type="entry name" value="Metallo-dependent hydrolases"/>
    <property type="match status" value="1"/>
</dbReference>
<comment type="catalytic activity">
    <reaction evidence="7 8">
        <text>N-acetyl-D-glucosamine 6-phosphate + H2O = D-glucosamine 6-phosphate + acetate</text>
        <dbReference type="Rhea" id="RHEA:22936"/>
        <dbReference type="ChEBI" id="CHEBI:15377"/>
        <dbReference type="ChEBI" id="CHEBI:30089"/>
        <dbReference type="ChEBI" id="CHEBI:57513"/>
        <dbReference type="ChEBI" id="CHEBI:58725"/>
        <dbReference type="EC" id="3.5.1.25"/>
    </reaction>
</comment>
<dbReference type="NCBIfam" id="TIGR00221">
    <property type="entry name" value="nagA"/>
    <property type="match status" value="1"/>
</dbReference>
<name>A0ABQ6M8S6_9STRA</name>
<sequence length="419" mass="43186">MSSFSSPPAPLQFVNCLLPSPPASTTPSQPPSLAAPSLAALSLFVDSSSGLILDSRTAFYGNPPSTPVDCGGDILAPGFVDIQLNGAFGVDFSAPSLSLADVAACSARLLSTGVTSYCPTLVSLSPPVYAKVLPVFSSYLSSPPPSAAAAAAVLGVHAEGPFFNPSMRGAHEPSNIVPPSPPTPATFSSVYGAPIDRSPIVLTTLAPEQPGALPFIELLTDNRIKVSLGHSAADYETGVAAVGAGATLLTHLYNQMTPFHHRKPGLIALLASPAPPNYSIIADGVHVAPAAVRCAWEMSRKMVLVTDAMAAMGLGDGAHKLGTMDVTKEGGRAVLTGTETLAGSVASMELCVRKMKEFTGCGAAEAIWAATGQPASVLGLEDRGNLRAGSRADLVLLDKDTLEVKKTYLGGRLVWERDK</sequence>
<accession>A0ABQ6M8S6</accession>
<dbReference type="CDD" id="cd00854">
    <property type="entry name" value="NagA"/>
    <property type="match status" value="1"/>
</dbReference>
<evidence type="ECO:0000256" key="6">
    <source>
        <dbReference type="ARBA" id="ARBA00023277"/>
    </source>
</evidence>
<keyword evidence="6 8" id="KW-0119">Carbohydrate metabolism</keyword>
<dbReference type="InterPro" id="IPR003764">
    <property type="entry name" value="GlcNAc_6-P_deAcase"/>
</dbReference>
<feature type="domain" description="Amidohydrolase-related" evidence="9">
    <location>
        <begin position="74"/>
        <end position="414"/>
    </location>
</feature>
<evidence type="ECO:0000256" key="2">
    <source>
        <dbReference type="ARBA" id="ARBA00011899"/>
    </source>
</evidence>
<comment type="similarity">
    <text evidence="1 8">Belongs to the metallo-dependent hydrolases superfamily. NagA family.</text>
</comment>
<dbReference type="Gene3D" id="3.20.20.140">
    <property type="entry name" value="Metal-dependent hydrolases"/>
    <property type="match status" value="1"/>
</dbReference>
<evidence type="ECO:0000313" key="11">
    <source>
        <dbReference type="Proteomes" id="UP001165060"/>
    </source>
</evidence>
<evidence type="ECO:0000313" key="10">
    <source>
        <dbReference type="EMBL" id="GMI21836.1"/>
    </source>
</evidence>
<gene>
    <name evidence="10" type="ORF">TeGR_g5725</name>
</gene>